<dbReference type="PANTHER" id="PTHR39460">
    <property type="entry name" value="EXPRESSED PROTEIN"/>
    <property type="match status" value="1"/>
</dbReference>
<sequence>MTCRSTTSAPAYDVPRRPHRSSLPTTHRRLTTPWAVVLLVLACLVSHAVAAAPDHARLRIETPILHRGSAQGNDRVWAKGVEDAVAANRRTVPRQVAVQEEESTTTTDSSSEEPSETAPSRSVTTTFTIGVGTASPSKTTSVASSTIVSASPLPRILDSIAANFQKGPNGEAPTCPIFINSFLADPNFKQCYPLSMLFEQSTSFFDAQHSLVGITRTLDATCAADVTFCTSYLRQLASNLTLPENCGADYALGNPVVTDTHLAMLAYAPVYGAGCLRDPATGAYCYANAITNQTNVSAPYFYFLPLNKTLPGTTVPQCGACLQRTMALYKAATADRSQPIAATYQTAAEQVNVICGPGFVNESLAAEVVPSSGAAGAVGGVAVVARMWGTVLLALGVAEVVWLG</sequence>
<name>A0AAN6V8G4_9PEZI</name>
<accession>A0AAN6V8G4</accession>
<protein>
    <recommendedName>
        <fullName evidence="2">DUF7729 domain-containing protein</fullName>
    </recommendedName>
</protein>
<dbReference type="Proteomes" id="UP001302676">
    <property type="component" value="Unassembled WGS sequence"/>
</dbReference>
<reference evidence="3" key="2">
    <citation type="submission" date="2023-05" db="EMBL/GenBank/DDBJ databases">
        <authorList>
            <consortium name="Lawrence Berkeley National Laboratory"/>
            <person name="Steindorff A."/>
            <person name="Hensen N."/>
            <person name="Bonometti L."/>
            <person name="Westerberg I."/>
            <person name="Brannstrom I.O."/>
            <person name="Guillou S."/>
            <person name="Cros-Aarteil S."/>
            <person name="Calhoun S."/>
            <person name="Haridas S."/>
            <person name="Kuo A."/>
            <person name="Mondo S."/>
            <person name="Pangilinan J."/>
            <person name="Riley R."/>
            <person name="Labutti K."/>
            <person name="Andreopoulos B."/>
            <person name="Lipzen A."/>
            <person name="Chen C."/>
            <person name="Yanf M."/>
            <person name="Daum C."/>
            <person name="Ng V."/>
            <person name="Clum A."/>
            <person name="Ohm R."/>
            <person name="Martin F."/>
            <person name="Silar P."/>
            <person name="Natvig D."/>
            <person name="Lalanne C."/>
            <person name="Gautier V."/>
            <person name="Ament-Velasquez S.L."/>
            <person name="Kruys A."/>
            <person name="Hutchinson M.I."/>
            <person name="Powell A.J."/>
            <person name="Barry K."/>
            <person name="Miller A.N."/>
            <person name="Grigoriev I.V."/>
            <person name="Debuchy R."/>
            <person name="Gladieux P."/>
            <person name="Thoren M.H."/>
            <person name="Johannesson H."/>
        </authorList>
    </citation>
    <scope>NUCLEOTIDE SEQUENCE</scope>
    <source>
        <strain evidence="3">CBS 141.50</strain>
    </source>
</reference>
<proteinExistence type="predicted"/>
<dbReference type="AlphaFoldDB" id="A0AAN6V8G4"/>
<organism evidence="3 4">
    <name type="scientific">Dichotomopilus funicola</name>
    <dbReference type="NCBI Taxonomy" id="1934379"/>
    <lineage>
        <taxon>Eukaryota</taxon>
        <taxon>Fungi</taxon>
        <taxon>Dikarya</taxon>
        <taxon>Ascomycota</taxon>
        <taxon>Pezizomycotina</taxon>
        <taxon>Sordariomycetes</taxon>
        <taxon>Sordariomycetidae</taxon>
        <taxon>Sordariales</taxon>
        <taxon>Chaetomiaceae</taxon>
        <taxon>Dichotomopilus</taxon>
    </lineage>
</organism>
<dbReference type="RefSeq" id="XP_062639692.1">
    <property type="nucleotide sequence ID" value="XM_062785672.1"/>
</dbReference>
<dbReference type="PANTHER" id="PTHR39460:SF1">
    <property type="entry name" value="C6 TRANSCRIPTION FACTOR"/>
    <property type="match status" value="1"/>
</dbReference>
<dbReference type="EMBL" id="MU853562">
    <property type="protein sequence ID" value="KAK4146321.1"/>
    <property type="molecule type" value="Genomic_DNA"/>
</dbReference>
<evidence type="ECO:0000256" key="1">
    <source>
        <dbReference type="SAM" id="MobiDB-lite"/>
    </source>
</evidence>
<dbReference type="GeneID" id="87822285"/>
<evidence type="ECO:0000313" key="4">
    <source>
        <dbReference type="Proteomes" id="UP001302676"/>
    </source>
</evidence>
<evidence type="ECO:0000313" key="3">
    <source>
        <dbReference type="EMBL" id="KAK4146321.1"/>
    </source>
</evidence>
<dbReference type="Pfam" id="PF24855">
    <property type="entry name" value="DUF7729"/>
    <property type="match status" value="1"/>
</dbReference>
<feature type="domain" description="DUF7729" evidence="2">
    <location>
        <begin position="153"/>
        <end position="363"/>
    </location>
</feature>
<comment type="caution">
    <text evidence="3">The sequence shown here is derived from an EMBL/GenBank/DDBJ whole genome shotgun (WGS) entry which is preliminary data.</text>
</comment>
<feature type="region of interest" description="Disordered" evidence="1">
    <location>
        <begin position="1"/>
        <end position="25"/>
    </location>
</feature>
<feature type="region of interest" description="Disordered" evidence="1">
    <location>
        <begin position="89"/>
        <end position="124"/>
    </location>
</feature>
<gene>
    <name evidence="3" type="ORF">C8A04DRAFT_9897</name>
</gene>
<evidence type="ECO:0000259" key="2">
    <source>
        <dbReference type="Pfam" id="PF24855"/>
    </source>
</evidence>
<dbReference type="InterPro" id="IPR056146">
    <property type="entry name" value="DUF7729"/>
</dbReference>
<reference evidence="3" key="1">
    <citation type="journal article" date="2023" name="Mol. Phylogenet. Evol.">
        <title>Genome-scale phylogeny and comparative genomics of the fungal order Sordariales.</title>
        <authorList>
            <person name="Hensen N."/>
            <person name="Bonometti L."/>
            <person name="Westerberg I."/>
            <person name="Brannstrom I.O."/>
            <person name="Guillou S."/>
            <person name="Cros-Aarteil S."/>
            <person name="Calhoun S."/>
            <person name="Haridas S."/>
            <person name="Kuo A."/>
            <person name="Mondo S."/>
            <person name="Pangilinan J."/>
            <person name="Riley R."/>
            <person name="LaButti K."/>
            <person name="Andreopoulos B."/>
            <person name="Lipzen A."/>
            <person name="Chen C."/>
            <person name="Yan M."/>
            <person name="Daum C."/>
            <person name="Ng V."/>
            <person name="Clum A."/>
            <person name="Steindorff A."/>
            <person name="Ohm R.A."/>
            <person name="Martin F."/>
            <person name="Silar P."/>
            <person name="Natvig D.O."/>
            <person name="Lalanne C."/>
            <person name="Gautier V."/>
            <person name="Ament-Velasquez S.L."/>
            <person name="Kruys A."/>
            <person name="Hutchinson M.I."/>
            <person name="Powell A.J."/>
            <person name="Barry K."/>
            <person name="Miller A.N."/>
            <person name="Grigoriev I.V."/>
            <person name="Debuchy R."/>
            <person name="Gladieux P."/>
            <person name="Hiltunen Thoren M."/>
            <person name="Johannesson H."/>
        </authorList>
    </citation>
    <scope>NUCLEOTIDE SEQUENCE</scope>
    <source>
        <strain evidence="3">CBS 141.50</strain>
    </source>
</reference>
<keyword evidence="4" id="KW-1185">Reference proteome</keyword>